<proteinExistence type="predicted"/>
<sequence>MVNFAVMNSEIQLHIRKKQCVIATLCNCKFSSTKCLSM</sequence>
<dbReference type="AlphaFoldDB" id="A0A0A9GB94"/>
<reference evidence="1" key="2">
    <citation type="journal article" date="2015" name="Data Brief">
        <title>Shoot transcriptome of the giant reed, Arundo donax.</title>
        <authorList>
            <person name="Barrero R.A."/>
            <person name="Guerrero F.D."/>
            <person name="Moolhuijzen P."/>
            <person name="Goolsby J.A."/>
            <person name="Tidwell J."/>
            <person name="Bellgard S.E."/>
            <person name="Bellgard M.I."/>
        </authorList>
    </citation>
    <scope>NUCLEOTIDE SEQUENCE</scope>
    <source>
        <tissue evidence="1">Shoot tissue taken approximately 20 cm above the soil surface</tissue>
    </source>
</reference>
<evidence type="ECO:0000313" key="1">
    <source>
        <dbReference type="EMBL" id="JAE19816.1"/>
    </source>
</evidence>
<name>A0A0A9GB94_ARUDO</name>
<protein>
    <submittedName>
        <fullName evidence="1">Uncharacterized protein</fullName>
    </submittedName>
</protein>
<accession>A0A0A9GB94</accession>
<dbReference type="EMBL" id="GBRH01178080">
    <property type="protein sequence ID" value="JAE19816.1"/>
    <property type="molecule type" value="Transcribed_RNA"/>
</dbReference>
<reference evidence="1" key="1">
    <citation type="submission" date="2014-09" db="EMBL/GenBank/DDBJ databases">
        <authorList>
            <person name="Magalhaes I.L.F."/>
            <person name="Oliveira U."/>
            <person name="Santos F.R."/>
            <person name="Vidigal T.H.D.A."/>
            <person name="Brescovit A.D."/>
            <person name="Santos A.J."/>
        </authorList>
    </citation>
    <scope>NUCLEOTIDE SEQUENCE</scope>
    <source>
        <tissue evidence="1">Shoot tissue taken approximately 20 cm above the soil surface</tissue>
    </source>
</reference>
<organism evidence="1">
    <name type="scientific">Arundo donax</name>
    <name type="common">Giant reed</name>
    <name type="synonym">Donax arundinaceus</name>
    <dbReference type="NCBI Taxonomy" id="35708"/>
    <lineage>
        <taxon>Eukaryota</taxon>
        <taxon>Viridiplantae</taxon>
        <taxon>Streptophyta</taxon>
        <taxon>Embryophyta</taxon>
        <taxon>Tracheophyta</taxon>
        <taxon>Spermatophyta</taxon>
        <taxon>Magnoliopsida</taxon>
        <taxon>Liliopsida</taxon>
        <taxon>Poales</taxon>
        <taxon>Poaceae</taxon>
        <taxon>PACMAD clade</taxon>
        <taxon>Arundinoideae</taxon>
        <taxon>Arundineae</taxon>
        <taxon>Arundo</taxon>
    </lineage>
</organism>